<name>A0ABN3UF02_9MICO</name>
<protein>
    <submittedName>
        <fullName evidence="1">Uncharacterized protein</fullName>
    </submittedName>
</protein>
<keyword evidence="2" id="KW-1185">Reference proteome</keyword>
<gene>
    <name evidence="1" type="ORF">GCM10009867_04950</name>
</gene>
<evidence type="ECO:0000313" key="2">
    <source>
        <dbReference type="Proteomes" id="UP001501326"/>
    </source>
</evidence>
<proteinExistence type="predicted"/>
<organism evidence="1 2">
    <name type="scientific">Pedococcus aerophilus</name>
    <dbReference type="NCBI Taxonomy" id="436356"/>
    <lineage>
        <taxon>Bacteria</taxon>
        <taxon>Bacillati</taxon>
        <taxon>Actinomycetota</taxon>
        <taxon>Actinomycetes</taxon>
        <taxon>Micrococcales</taxon>
        <taxon>Intrasporangiaceae</taxon>
        <taxon>Pedococcus</taxon>
    </lineage>
</organism>
<dbReference type="Proteomes" id="UP001501326">
    <property type="component" value="Unassembled WGS sequence"/>
</dbReference>
<dbReference type="EMBL" id="BAAARN010000001">
    <property type="protein sequence ID" value="GAA2731409.1"/>
    <property type="molecule type" value="Genomic_DNA"/>
</dbReference>
<reference evidence="1 2" key="1">
    <citation type="journal article" date="2019" name="Int. J. Syst. Evol. Microbiol.">
        <title>The Global Catalogue of Microorganisms (GCM) 10K type strain sequencing project: providing services to taxonomists for standard genome sequencing and annotation.</title>
        <authorList>
            <consortium name="The Broad Institute Genomics Platform"/>
            <consortium name="The Broad Institute Genome Sequencing Center for Infectious Disease"/>
            <person name="Wu L."/>
            <person name="Ma J."/>
        </authorList>
    </citation>
    <scope>NUCLEOTIDE SEQUENCE [LARGE SCALE GENOMIC DNA]</scope>
    <source>
        <strain evidence="1 2">JCM 16378</strain>
    </source>
</reference>
<evidence type="ECO:0000313" key="1">
    <source>
        <dbReference type="EMBL" id="GAA2731409.1"/>
    </source>
</evidence>
<comment type="caution">
    <text evidence="1">The sequence shown here is derived from an EMBL/GenBank/DDBJ whole genome shotgun (WGS) entry which is preliminary data.</text>
</comment>
<sequence>MKTDEVHAVQIAEALARCASLTEPSEERNALWLLVQSLLCTRSRRTVIPLGSKAPVVVTADYASQELLAAMEWVVDHEECARAMNPADLYRQMRCAATKGMHGSGRAALADALHGFTHVPAGGPLRFCALDSEEPVAS</sequence>
<accession>A0ABN3UF02</accession>